<accession>A0A2S5IWC2</accession>
<dbReference type="Gene3D" id="3.20.20.450">
    <property type="entry name" value="EAL domain"/>
    <property type="match status" value="1"/>
</dbReference>
<dbReference type="PROSITE" id="PS50887">
    <property type="entry name" value="GGDEF"/>
    <property type="match status" value="1"/>
</dbReference>
<dbReference type="PANTHER" id="PTHR44757">
    <property type="entry name" value="DIGUANYLATE CYCLASE DGCP"/>
    <property type="match status" value="1"/>
</dbReference>
<reference evidence="5 6" key="1">
    <citation type="journal article" date="2014" name="Int. J. Syst. Evol. Microbiol.">
        <title>Arthrobacter pityocampae sp. nov., isolated from Thaumetopoea pityocampa (Lep., Thaumetopoeidae).</title>
        <authorList>
            <person name="Ince I.A."/>
            <person name="Demirbag Z."/>
            <person name="Kati H."/>
        </authorList>
    </citation>
    <scope>NUCLEOTIDE SEQUENCE [LARGE SCALE GENOMIC DNA]</scope>
    <source>
        <strain evidence="5 6">Tp2</strain>
    </source>
</reference>
<dbReference type="SMART" id="SM00267">
    <property type="entry name" value="GGDEF"/>
    <property type="match status" value="1"/>
</dbReference>
<protein>
    <submittedName>
        <fullName evidence="5">GGDEF domain-containing protein</fullName>
    </submittedName>
</protein>
<proteinExistence type="predicted"/>
<dbReference type="SMART" id="SM00086">
    <property type="entry name" value="PAC"/>
    <property type="match status" value="2"/>
</dbReference>
<evidence type="ECO:0000259" key="4">
    <source>
        <dbReference type="PROSITE" id="PS50887"/>
    </source>
</evidence>
<dbReference type="Gene3D" id="2.10.70.100">
    <property type="match status" value="1"/>
</dbReference>
<dbReference type="Proteomes" id="UP000239297">
    <property type="component" value="Unassembled WGS sequence"/>
</dbReference>
<dbReference type="NCBIfam" id="TIGR00254">
    <property type="entry name" value="GGDEF"/>
    <property type="match status" value="1"/>
</dbReference>
<dbReference type="CDD" id="cd01948">
    <property type="entry name" value="EAL"/>
    <property type="match status" value="1"/>
</dbReference>
<dbReference type="InterPro" id="IPR013656">
    <property type="entry name" value="PAS_4"/>
</dbReference>
<dbReference type="Pfam" id="PF00563">
    <property type="entry name" value="EAL"/>
    <property type="match status" value="1"/>
</dbReference>
<dbReference type="PROSITE" id="PS50112">
    <property type="entry name" value="PAS"/>
    <property type="match status" value="1"/>
</dbReference>
<gene>
    <name evidence="5" type="ORF">C4K88_09065</name>
</gene>
<dbReference type="InterPro" id="IPR000014">
    <property type="entry name" value="PAS"/>
</dbReference>
<dbReference type="NCBIfam" id="TIGR00229">
    <property type="entry name" value="sensory_box"/>
    <property type="match status" value="2"/>
</dbReference>
<evidence type="ECO:0000259" key="1">
    <source>
        <dbReference type="PROSITE" id="PS50112"/>
    </source>
</evidence>
<comment type="caution">
    <text evidence="5">The sequence shown here is derived from an EMBL/GenBank/DDBJ whole genome shotgun (WGS) entry which is preliminary data.</text>
</comment>
<evidence type="ECO:0000313" key="5">
    <source>
        <dbReference type="EMBL" id="PPB48882.1"/>
    </source>
</evidence>
<dbReference type="PROSITE" id="PS50883">
    <property type="entry name" value="EAL"/>
    <property type="match status" value="1"/>
</dbReference>
<dbReference type="AlphaFoldDB" id="A0A2S5IWC2"/>
<dbReference type="SUPFAM" id="SSF55785">
    <property type="entry name" value="PYP-like sensor domain (PAS domain)"/>
    <property type="match status" value="2"/>
</dbReference>
<dbReference type="CDD" id="cd01949">
    <property type="entry name" value="GGDEF"/>
    <property type="match status" value="1"/>
</dbReference>
<feature type="domain" description="PAC" evidence="2">
    <location>
        <begin position="355"/>
        <end position="406"/>
    </location>
</feature>
<dbReference type="InterPro" id="IPR000700">
    <property type="entry name" value="PAS-assoc_C"/>
</dbReference>
<dbReference type="Gene3D" id="3.30.450.20">
    <property type="entry name" value="PAS domain"/>
    <property type="match status" value="2"/>
</dbReference>
<dbReference type="InterPro" id="IPR001633">
    <property type="entry name" value="EAL_dom"/>
</dbReference>
<dbReference type="SUPFAM" id="SSF55073">
    <property type="entry name" value="Nucleotide cyclase"/>
    <property type="match status" value="1"/>
</dbReference>
<dbReference type="SUPFAM" id="SSF141868">
    <property type="entry name" value="EAL domain-like"/>
    <property type="match status" value="1"/>
</dbReference>
<name>A0A2S5IWC2_9MICC</name>
<feature type="domain" description="PAC" evidence="2">
    <location>
        <begin position="228"/>
        <end position="280"/>
    </location>
</feature>
<dbReference type="PANTHER" id="PTHR44757:SF2">
    <property type="entry name" value="BIOFILM ARCHITECTURE MAINTENANCE PROTEIN MBAA"/>
    <property type="match status" value="1"/>
</dbReference>
<keyword evidence="6" id="KW-1185">Reference proteome</keyword>
<feature type="domain" description="GGDEF" evidence="4">
    <location>
        <begin position="438"/>
        <end position="569"/>
    </location>
</feature>
<dbReference type="EMBL" id="PRKW01000004">
    <property type="protein sequence ID" value="PPB48882.1"/>
    <property type="molecule type" value="Genomic_DNA"/>
</dbReference>
<organism evidence="5 6">
    <name type="scientific">Arthrobacter pityocampae</name>
    <dbReference type="NCBI Taxonomy" id="547334"/>
    <lineage>
        <taxon>Bacteria</taxon>
        <taxon>Bacillati</taxon>
        <taxon>Actinomycetota</taxon>
        <taxon>Actinomycetes</taxon>
        <taxon>Micrococcales</taxon>
        <taxon>Micrococcaceae</taxon>
        <taxon>Arthrobacter</taxon>
    </lineage>
</organism>
<dbReference type="InterPro" id="IPR052155">
    <property type="entry name" value="Biofilm_reg_signaling"/>
</dbReference>
<dbReference type="InterPro" id="IPR043128">
    <property type="entry name" value="Rev_trsase/Diguanyl_cyclase"/>
</dbReference>
<dbReference type="Pfam" id="PF08447">
    <property type="entry name" value="PAS_3"/>
    <property type="match status" value="1"/>
</dbReference>
<dbReference type="InterPro" id="IPR029787">
    <property type="entry name" value="Nucleotide_cyclase"/>
</dbReference>
<dbReference type="PROSITE" id="PS50113">
    <property type="entry name" value="PAC"/>
    <property type="match status" value="2"/>
</dbReference>
<dbReference type="Pfam" id="PF00990">
    <property type="entry name" value="GGDEF"/>
    <property type="match status" value="1"/>
</dbReference>
<dbReference type="SMART" id="SM00091">
    <property type="entry name" value="PAS"/>
    <property type="match status" value="2"/>
</dbReference>
<dbReference type="InterPro" id="IPR035919">
    <property type="entry name" value="EAL_sf"/>
</dbReference>
<dbReference type="Pfam" id="PF08448">
    <property type="entry name" value="PAS_4"/>
    <property type="match status" value="1"/>
</dbReference>
<dbReference type="InterPro" id="IPR001610">
    <property type="entry name" value="PAC"/>
</dbReference>
<dbReference type="CDD" id="cd00130">
    <property type="entry name" value="PAS"/>
    <property type="match status" value="2"/>
</dbReference>
<feature type="domain" description="PAS" evidence="1">
    <location>
        <begin position="155"/>
        <end position="224"/>
    </location>
</feature>
<dbReference type="SMART" id="SM00052">
    <property type="entry name" value="EAL"/>
    <property type="match status" value="1"/>
</dbReference>
<dbReference type="InterPro" id="IPR013655">
    <property type="entry name" value="PAS_fold_3"/>
</dbReference>
<dbReference type="InterPro" id="IPR000160">
    <property type="entry name" value="GGDEF_dom"/>
</dbReference>
<dbReference type="InterPro" id="IPR035965">
    <property type="entry name" value="PAS-like_dom_sf"/>
</dbReference>
<evidence type="ECO:0000259" key="2">
    <source>
        <dbReference type="PROSITE" id="PS50113"/>
    </source>
</evidence>
<evidence type="ECO:0000259" key="3">
    <source>
        <dbReference type="PROSITE" id="PS50883"/>
    </source>
</evidence>
<feature type="domain" description="EAL" evidence="3">
    <location>
        <begin position="578"/>
        <end position="835"/>
    </location>
</feature>
<dbReference type="Gene3D" id="3.30.70.270">
    <property type="match status" value="1"/>
</dbReference>
<evidence type="ECO:0000313" key="6">
    <source>
        <dbReference type="Proteomes" id="UP000239297"/>
    </source>
</evidence>
<sequence>MYHYYSKRPSYTVGMPSLPGRSGSAPSALPVARAMPEGHPDSRSWEILDALPLPVAVLDGEGVVLAVNNHWIDQPAEHVGVGDSCLELWRSAAASAPVPGDAARLLNGLRQVIDGEVEQCRVQHRDADVLTHIRRHGGVVVLSRLRTTEPADLVSLRRLACLVDASGDAIIGVDTDRIITSWNIGAETMYGHSAGQAVGRSVEILAPKDAPGIRKEFLEALAEGRGVSAAQALARRRDGSHIEVSVTLSPVLDSSGRVAGTSAITRNITESQQQRAAAEHERDRLTFAQEIAHVGSVEVNMVTGRRWWSDEYFRIHGLPVTEEPTEELWHSVLHPEDRERVRQAWHDLETGGPPLKLVHRILRPSGEVRWVHTRATAEHRDGVLVRLLETAVDITERKLAEEALQRLAFHDPLTGLANRALLAHRIEEELHDGERAGTQVGVLFLDVNRFKVVNDGLGHAAGDSLLIQLAARLRSAVRPTDTLARFAGDEFVIVCADLTLAAAHDLAGRIGAEVQVPFDLLGQELFVSVSIGIALSSPNATAESLLHQADAAMYFAKEAGRIDGVVFDESMHRQAETRLDIGSYLPRAAERGELELHYQPILRIDGRTPTGFEALLRWRHPKYGLVPPAEFIPVAEETGLIVELGRWVLENALTQAQAWRAQVPGASGLRIAVNLSARQLQDHGLVATVAEAMENAGIDPSAVELEITESAVMKDVERSMTTLTRLRSMGIGLSVDDFGTGYSSLSYLSRLPVTTLKIDRSFVEGLDGSDAHARPIVAAVTMMAGALGLDVVAEGVESEDHLRELETLGVGLAQGFLWAEPMPGHQVAPWLAASAAGAPFDPR</sequence>